<feature type="non-terminal residue" evidence="1">
    <location>
        <position position="92"/>
    </location>
</feature>
<name>A0A4Y7SB16_COPMI</name>
<dbReference type="AlphaFoldDB" id="A0A4Y7SB16"/>
<gene>
    <name evidence="1" type="ORF">FA13DRAFT_1745139</name>
</gene>
<proteinExistence type="predicted"/>
<comment type="caution">
    <text evidence="1">The sequence shown here is derived from an EMBL/GenBank/DDBJ whole genome shotgun (WGS) entry which is preliminary data.</text>
</comment>
<evidence type="ECO:0000313" key="1">
    <source>
        <dbReference type="EMBL" id="TEB18836.1"/>
    </source>
</evidence>
<evidence type="ECO:0000313" key="2">
    <source>
        <dbReference type="Proteomes" id="UP000298030"/>
    </source>
</evidence>
<protein>
    <submittedName>
        <fullName evidence="1">Uncharacterized protein</fullName>
    </submittedName>
</protein>
<sequence>MCGHHRGGEGRCFNRIYARRYACRDSKAFGHLALAADSCTCRLEYVVRALAVELQPTSLPPLRFNVKRDDLCHASISVSISLLGAPIYSADR</sequence>
<keyword evidence="2" id="KW-1185">Reference proteome</keyword>
<accession>A0A4Y7SB16</accession>
<dbReference type="Proteomes" id="UP000298030">
    <property type="component" value="Unassembled WGS sequence"/>
</dbReference>
<reference evidence="1 2" key="1">
    <citation type="journal article" date="2019" name="Nat. Ecol. Evol.">
        <title>Megaphylogeny resolves global patterns of mushroom evolution.</title>
        <authorList>
            <person name="Varga T."/>
            <person name="Krizsan K."/>
            <person name="Foldi C."/>
            <person name="Dima B."/>
            <person name="Sanchez-Garcia M."/>
            <person name="Sanchez-Ramirez S."/>
            <person name="Szollosi G.J."/>
            <person name="Szarkandi J.G."/>
            <person name="Papp V."/>
            <person name="Albert L."/>
            <person name="Andreopoulos W."/>
            <person name="Angelini C."/>
            <person name="Antonin V."/>
            <person name="Barry K.W."/>
            <person name="Bougher N.L."/>
            <person name="Buchanan P."/>
            <person name="Buyck B."/>
            <person name="Bense V."/>
            <person name="Catcheside P."/>
            <person name="Chovatia M."/>
            <person name="Cooper J."/>
            <person name="Damon W."/>
            <person name="Desjardin D."/>
            <person name="Finy P."/>
            <person name="Geml J."/>
            <person name="Haridas S."/>
            <person name="Hughes K."/>
            <person name="Justo A."/>
            <person name="Karasinski D."/>
            <person name="Kautmanova I."/>
            <person name="Kiss B."/>
            <person name="Kocsube S."/>
            <person name="Kotiranta H."/>
            <person name="LaButti K.M."/>
            <person name="Lechner B.E."/>
            <person name="Liimatainen K."/>
            <person name="Lipzen A."/>
            <person name="Lukacs Z."/>
            <person name="Mihaltcheva S."/>
            <person name="Morgado L.N."/>
            <person name="Niskanen T."/>
            <person name="Noordeloos M.E."/>
            <person name="Ohm R.A."/>
            <person name="Ortiz-Santana B."/>
            <person name="Ovrebo C."/>
            <person name="Racz N."/>
            <person name="Riley R."/>
            <person name="Savchenko A."/>
            <person name="Shiryaev A."/>
            <person name="Soop K."/>
            <person name="Spirin V."/>
            <person name="Szebenyi C."/>
            <person name="Tomsovsky M."/>
            <person name="Tulloss R.E."/>
            <person name="Uehling J."/>
            <person name="Grigoriev I.V."/>
            <person name="Vagvolgyi C."/>
            <person name="Papp T."/>
            <person name="Martin F.M."/>
            <person name="Miettinen O."/>
            <person name="Hibbett D.S."/>
            <person name="Nagy L.G."/>
        </authorList>
    </citation>
    <scope>NUCLEOTIDE SEQUENCE [LARGE SCALE GENOMIC DNA]</scope>
    <source>
        <strain evidence="1 2">FP101781</strain>
    </source>
</reference>
<dbReference type="EMBL" id="QPFP01000222">
    <property type="protein sequence ID" value="TEB18836.1"/>
    <property type="molecule type" value="Genomic_DNA"/>
</dbReference>
<organism evidence="1 2">
    <name type="scientific">Coprinellus micaceus</name>
    <name type="common">Glistening ink-cap mushroom</name>
    <name type="synonym">Coprinus micaceus</name>
    <dbReference type="NCBI Taxonomy" id="71717"/>
    <lineage>
        <taxon>Eukaryota</taxon>
        <taxon>Fungi</taxon>
        <taxon>Dikarya</taxon>
        <taxon>Basidiomycota</taxon>
        <taxon>Agaricomycotina</taxon>
        <taxon>Agaricomycetes</taxon>
        <taxon>Agaricomycetidae</taxon>
        <taxon>Agaricales</taxon>
        <taxon>Agaricineae</taxon>
        <taxon>Psathyrellaceae</taxon>
        <taxon>Coprinellus</taxon>
    </lineage>
</organism>